<dbReference type="AlphaFoldDB" id="A0AAU7FAP9"/>
<keyword evidence="1" id="KW-1133">Transmembrane helix</keyword>
<feature type="transmembrane region" description="Helical" evidence="1">
    <location>
        <begin position="6"/>
        <end position="29"/>
    </location>
</feature>
<dbReference type="KEGG" id="cmav:ABHF33_02285"/>
<dbReference type="RefSeq" id="WP_348945446.1">
    <property type="nucleotide sequence ID" value="NZ_CP157355.1"/>
</dbReference>
<accession>A0AAU7FAP9</accession>
<dbReference type="InterPro" id="IPR008407">
    <property type="entry name" value="Brnchd-chn_aa_trnsp_AzlD"/>
</dbReference>
<protein>
    <submittedName>
        <fullName evidence="2">AzlD domain-containing protein</fullName>
    </submittedName>
</protein>
<feature type="transmembrane region" description="Helical" evidence="1">
    <location>
        <begin position="82"/>
        <end position="103"/>
    </location>
</feature>
<organism evidence="2">
    <name type="scientific">Chitinibacter mangrovi</name>
    <dbReference type="NCBI Taxonomy" id="3153927"/>
    <lineage>
        <taxon>Bacteria</taxon>
        <taxon>Pseudomonadati</taxon>
        <taxon>Pseudomonadota</taxon>
        <taxon>Betaproteobacteria</taxon>
        <taxon>Neisseriales</taxon>
        <taxon>Chitinibacteraceae</taxon>
        <taxon>Chitinibacter</taxon>
    </lineage>
</organism>
<gene>
    <name evidence="2" type="ORF">ABHF33_02285</name>
</gene>
<name>A0AAU7FAP9_9NEIS</name>
<keyword evidence="1" id="KW-0472">Membrane</keyword>
<evidence type="ECO:0000256" key="1">
    <source>
        <dbReference type="SAM" id="Phobius"/>
    </source>
</evidence>
<proteinExistence type="predicted"/>
<dbReference type="EMBL" id="CP157355">
    <property type="protein sequence ID" value="XBM01135.1"/>
    <property type="molecule type" value="Genomic_DNA"/>
</dbReference>
<dbReference type="Pfam" id="PF05437">
    <property type="entry name" value="AzlD"/>
    <property type="match status" value="1"/>
</dbReference>
<feature type="transmembrane region" description="Helical" evidence="1">
    <location>
        <begin position="41"/>
        <end position="62"/>
    </location>
</feature>
<reference evidence="2" key="1">
    <citation type="submission" date="2024-05" db="EMBL/GenBank/DDBJ databases">
        <authorList>
            <person name="Yang L."/>
            <person name="Pan L."/>
        </authorList>
    </citation>
    <scope>NUCLEOTIDE SEQUENCE</scope>
    <source>
        <strain evidence="2">FCG-7</strain>
    </source>
</reference>
<keyword evidence="1" id="KW-0812">Transmembrane</keyword>
<evidence type="ECO:0000313" key="2">
    <source>
        <dbReference type="EMBL" id="XBM01135.1"/>
    </source>
</evidence>
<sequence length="108" mass="11783">MDIPSLLLMLLGMAAVTYALRLVFFLPGVGDRLPPRLRQAMTYVPVAVLTAIVVPEVFLTKGQLNTDLLNPQLWGMLATGAVMWKTARLLLAIGAGMVVYYAIRLLIA</sequence>